<dbReference type="OrthoDB" id="3483554at2759"/>
<protein>
    <recommendedName>
        <fullName evidence="1">DUF7587 domain-containing protein</fullName>
    </recommendedName>
</protein>
<gene>
    <name evidence="2" type="ORF">ABOM_001114</name>
</gene>
<comment type="caution">
    <text evidence="2">The sequence shown here is derived from an EMBL/GenBank/DDBJ whole genome shotgun (WGS) entry which is preliminary data.</text>
</comment>
<dbReference type="Pfam" id="PF24494">
    <property type="entry name" value="DUF7587"/>
    <property type="match status" value="1"/>
</dbReference>
<dbReference type="InterPro" id="IPR056009">
    <property type="entry name" value="DUF7587"/>
</dbReference>
<dbReference type="RefSeq" id="XP_022394055.1">
    <property type="nucleotide sequence ID" value="XM_022528244.1"/>
</dbReference>
<dbReference type="AlphaFoldDB" id="A0A1F8AGA1"/>
<keyword evidence="3" id="KW-1185">Reference proteome</keyword>
<feature type="domain" description="DUF7587" evidence="1">
    <location>
        <begin position="42"/>
        <end position="180"/>
    </location>
</feature>
<dbReference type="GeneID" id="34444504"/>
<accession>A0A1F8AGA1</accession>
<organism evidence="2 3">
    <name type="scientific">Aspergillus bombycis</name>
    <dbReference type="NCBI Taxonomy" id="109264"/>
    <lineage>
        <taxon>Eukaryota</taxon>
        <taxon>Fungi</taxon>
        <taxon>Dikarya</taxon>
        <taxon>Ascomycota</taxon>
        <taxon>Pezizomycotina</taxon>
        <taxon>Eurotiomycetes</taxon>
        <taxon>Eurotiomycetidae</taxon>
        <taxon>Eurotiales</taxon>
        <taxon>Aspergillaceae</taxon>
        <taxon>Aspergillus</taxon>
    </lineage>
</organism>
<sequence>MAQVSILTQDIAPIPLEYAPAPTEDEMHPWYQASHLGLDQPLLRVWDCHSGVKPTSTIGMYSRCSSQLLDTFETGAISLAIHAHHGDQAPTPYISFTTSPGAAQRFAKVKAWKRGSQMLTVINPRVRAAKGRHLLSMVSEMRYYGVRDPLGMSYEDYQDEYLCLWVVSGEEFVGHWEWGELAKIDDYPFLSNQFIEFSGFLARYIFKC</sequence>
<reference evidence="2 3" key="1">
    <citation type="journal article" date="2016" name="Genome Biol. Evol.">
        <title>Draft genome sequence of an aflatoxigenic Aspergillus species, A. bombycis.</title>
        <authorList>
            <person name="Moore G.G."/>
            <person name="Mack B.M."/>
            <person name="Beltz S.B."/>
            <person name="Gilbert M.K."/>
        </authorList>
    </citation>
    <scope>NUCLEOTIDE SEQUENCE [LARGE SCALE GENOMIC DNA]</scope>
    <source>
        <strain evidence="3">NRRL 26010</strain>
    </source>
</reference>
<proteinExistence type="predicted"/>
<evidence type="ECO:0000259" key="1">
    <source>
        <dbReference type="Pfam" id="PF24494"/>
    </source>
</evidence>
<name>A0A1F8AGA1_9EURO</name>
<dbReference type="EMBL" id="LYCR01000004">
    <property type="protein sequence ID" value="OGM50338.1"/>
    <property type="molecule type" value="Genomic_DNA"/>
</dbReference>
<evidence type="ECO:0000313" key="3">
    <source>
        <dbReference type="Proteomes" id="UP000179179"/>
    </source>
</evidence>
<evidence type="ECO:0000313" key="2">
    <source>
        <dbReference type="EMBL" id="OGM50338.1"/>
    </source>
</evidence>
<dbReference type="Proteomes" id="UP000179179">
    <property type="component" value="Unassembled WGS sequence"/>
</dbReference>